<feature type="region of interest" description="Disordered" evidence="2">
    <location>
        <begin position="3179"/>
        <end position="3232"/>
    </location>
</feature>
<feature type="region of interest" description="Disordered" evidence="2">
    <location>
        <begin position="1701"/>
        <end position="1726"/>
    </location>
</feature>
<feature type="region of interest" description="Disordered" evidence="2">
    <location>
        <begin position="2884"/>
        <end position="2978"/>
    </location>
</feature>
<feature type="compositionally biased region" description="Basic and acidic residues" evidence="2">
    <location>
        <begin position="886"/>
        <end position="904"/>
    </location>
</feature>
<feature type="region of interest" description="Disordered" evidence="2">
    <location>
        <begin position="876"/>
        <end position="954"/>
    </location>
</feature>
<gene>
    <name evidence="3" type="ORF">Cvel_19721</name>
</gene>
<feature type="compositionally biased region" description="Acidic residues" evidence="2">
    <location>
        <begin position="2933"/>
        <end position="2953"/>
    </location>
</feature>
<feature type="region of interest" description="Disordered" evidence="2">
    <location>
        <begin position="3474"/>
        <end position="3557"/>
    </location>
</feature>
<feature type="region of interest" description="Disordered" evidence="2">
    <location>
        <begin position="775"/>
        <end position="805"/>
    </location>
</feature>
<dbReference type="EMBL" id="CDMZ01000799">
    <property type="protein sequence ID" value="CEM21783.1"/>
    <property type="molecule type" value="Genomic_DNA"/>
</dbReference>
<evidence type="ECO:0000256" key="2">
    <source>
        <dbReference type="SAM" id="MobiDB-lite"/>
    </source>
</evidence>
<feature type="region of interest" description="Disordered" evidence="2">
    <location>
        <begin position="2175"/>
        <end position="2214"/>
    </location>
</feature>
<feature type="coiled-coil region" evidence="1">
    <location>
        <begin position="3234"/>
        <end position="3268"/>
    </location>
</feature>
<proteinExistence type="predicted"/>
<feature type="compositionally biased region" description="Polar residues" evidence="2">
    <location>
        <begin position="790"/>
        <end position="804"/>
    </location>
</feature>
<feature type="compositionally biased region" description="Basic and acidic residues" evidence="2">
    <location>
        <begin position="1928"/>
        <end position="1941"/>
    </location>
</feature>
<feature type="compositionally biased region" description="Low complexity" evidence="2">
    <location>
        <begin position="2401"/>
        <end position="2412"/>
    </location>
</feature>
<dbReference type="InterPro" id="IPR040401">
    <property type="entry name" value="CCDC162"/>
</dbReference>
<dbReference type="PANTHER" id="PTHR33331">
    <property type="entry name" value="COILED-COIL DOMAIN-CONTAINING PROTEIN 162"/>
    <property type="match status" value="1"/>
</dbReference>
<feature type="region of interest" description="Disordered" evidence="2">
    <location>
        <begin position="1140"/>
        <end position="1204"/>
    </location>
</feature>
<feature type="compositionally biased region" description="Gly residues" evidence="2">
    <location>
        <begin position="3200"/>
        <end position="3210"/>
    </location>
</feature>
<organism evidence="3">
    <name type="scientific">Chromera velia CCMP2878</name>
    <dbReference type="NCBI Taxonomy" id="1169474"/>
    <lineage>
        <taxon>Eukaryota</taxon>
        <taxon>Sar</taxon>
        <taxon>Alveolata</taxon>
        <taxon>Colpodellida</taxon>
        <taxon>Chromeraceae</taxon>
        <taxon>Chromera</taxon>
    </lineage>
</organism>
<reference evidence="3" key="1">
    <citation type="submission" date="2014-11" db="EMBL/GenBank/DDBJ databases">
        <authorList>
            <person name="Otto D Thomas"/>
            <person name="Naeem Raeece"/>
        </authorList>
    </citation>
    <scope>NUCLEOTIDE SEQUENCE</scope>
</reference>
<feature type="region of interest" description="Disordered" evidence="2">
    <location>
        <begin position="407"/>
        <end position="428"/>
    </location>
</feature>
<evidence type="ECO:0000313" key="3">
    <source>
        <dbReference type="EMBL" id="CEM21783.1"/>
    </source>
</evidence>
<feature type="compositionally biased region" description="Acidic residues" evidence="2">
    <location>
        <begin position="273"/>
        <end position="284"/>
    </location>
</feature>
<feature type="compositionally biased region" description="Gly residues" evidence="2">
    <location>
        <begin position="3479"/>
        <end position="3494"/>
    </location>
</feature>
<feature type="region of interest" description="Disordered" evidence="2">
    <location>
        <begin position="2386"/>
        <end position="2423"/>
    </location>
</feature>
<evidence type="ECO:0000256" key="1">
    <source>
        <dbReference type="SAM" id="Coils"/>
    </source>
</evidence>
<feature type="compositionally biased region" description="Low complexity" evidence="2">
    <location>
        <begin position="1144"/>
        <end position="1154"/>
    </location>
</feature>
<feature type="compositionally biased region" description="Polar residues" evidence="2">
    <location>
        <begin position="606"/>
        <end position="616"/>
    </location>
</feature>
<feature type="compositionally biased region" description="Low complexity" evidence="2">
    <location>
        <begin position="930"/>
        <end position="942"/>
    </location>
</feature>
<feature type="region of interest" description="Disordered" evidence="2">
    <location>
        <begin position="493"/>
        <end position="553"/>
    </location>
</feature>
<keyword evidence="1" id="KW-0175">Coiled coil</keyword>
<protein>
    <submittedName>
        <fullName evidence="3">Uncharacterized protein</fullName>
    </submittedName>
</protein>
<feature type="region of interest" description="Disordered" evidence="2">
    <location>
        <begin position="606"/>
        <end position="650"/>
    </location>
</feature>
<name>A0A0G4G215_9ALVE</name>
<dbReference type="VEuPathDB" id="CryptoDB:Cvel_19721"/>
<feature type="compositionally biased region" description="Basic and acidic residues" evidence="2">
    <location>
        <begin position="285"/>
        <end position="299"/>
    </location>
</feature>
<dbReference type="PANTHER" id="PTHR33331:SF13">
    <property type="entry name" value="COILED-COIL DOMAIN CONTAINING 162"/>
    <property type="match status" value="1"/>
</dbReference>
<sequence length="3557" mass="387448">MSLDISIDNILRNALEHNVYADTETSEMESKLHDLHQKYVDECQKYRLEHGEQGAGPREARRHFFVPAYPELMDKSDMSQFRRKRAEILKKVTQMDSPEDLGLMAENIRKDIEGSARLNNSLEDTRVSLLQTFIRHKDRMLSRKMCLLQRYKSLEFVEAAKAASRYEGPTASNKQRGEEPLFLPPQAFTKIPLAVASRRQLDDLLEELGTLFDNQVSVHTDSGHAFAHQVFLDFPTFFRRQTMRNKFFAYKNIMVEHMKTASTKQKSRNDLGISDESDEEVFEEGDGRGERKVAGARQETDPDAIIKKFKLYLKPSTWLPFVCFFPTVDSYQLEQRVLLAYHQHLPTQPRLATRHPPVESKVQPSATASKGLPNKGPQQSGGPGGSAGIRLPGTHAKASIAAKRIEDSAEQVRGSARQPPPKSTPTDLLVDGILRAEADFLKCEDLPFVTSRLFGLADSVASKAAASVGSLGANNSAAGGGAAAVAVGGSQAEMGQIQQQGSPHSGGVEGKEEGGEGGSRTRRSASLRRLGSQQGVGGPPDERSSPKGLPAPAIGKIFVPRRSAASHCSGPLGSLVGECLGGVWVSALVVCGWDRATGEERLQWHQLQASHSQNQKTKGEDGEEGDEGENGDENNDMGIKKNAGGDSQTETLRKSLGGAMRGDTIAASSNDASTVFDRLRSQFFGASNPVVPDLDPLHKTLKDFPLPNRNTISLKEAQFGLETVEVLKSDETLIRDEHDIPILHESALADLNRLETDMLVMGSFFIQQYERKQEEERKLKSKQPDPAAIQPSSLPSPLDNTPSPQVDRVGVLLDILESEFAFHDSKRQLIDVYREILEHTSDLKERKEIAQRMTDVMAQRPRLDFDDEYFAGRSGGRWVGGARAKGGRENEKDRRKEKSQRTGNEDSSSDLDAAEREAEGIEITPPTSQSRRSNALNASAASPTEGEGGARASGSRKHALFARVGEGGSTFLDVHEWLAHPMEGFLHPTSKGNLEGLSDVRLVEGGSSIGILDFHESVGLAWKCETLIEEGVKEIMSSFRTSSVKHVNCLERAYVHFANLLWAERTGAQKGIHMQTPLGILEQIAKAPEDKAGVHSIFSRPDRMALLKKRPDPAEVLQYHASWLLSQASVVFSIAEEMQGPKAPGSLRSPRSPRLGGGESPGPPPPNSPSPRRHGGGGDDVRNGPFGAPEAGPGGDEGGEEGFGMTEDEIRLTGSLRRNLGDLKKKSGIELVLSVYANFLEQIRLRIEMSQYLFDNAILESVTTRQAALFGHVVDSSFRQPKMLPNGETVFAEPLSISQQQQQQQEAEADLEMRNMALTPSYSVLPFKTNVTFRPAASRIDQEIDVFSLPDVEGLRLGCCAGKLVEMCQVLQHERAFLWLNVVCANLHQVLLTGLMMDKARRDVLTKHVHVGSMTAPKSVDPVGLPVMHRMRRASAVYQTLARQGKIDPAIGGLLASGGAGAGGASSGNSEETDIALLVHSLDLRIKEDSRLLHGLFVHPFQELQPLQGAAAMLWRDRVVTVRTAFFGSPEEVQEQGLRTLKHRIVSFLSMALAHRICGLAVQYQTAVLNNSLHDLHRLLPVEVSPFTTMASRSKIIHMLDREEGAVPNEEETRREEGETEVSKAIRKAKETPYVDQSMQCALPFFLHPVDRIVEMSPFEPNARIDPINIAFLADAALPDLVPEEPATGKTFSIGAFMGESSTSHGNAKKDQTSGAPDPPPGSEALSLEMDVPYGGPCFAALRLYSSLHALISLRVALSLLDVDAASVIKHKRWTYFQPELFRGEATYCNSVAVEALQPLMIEMGEIRQEVKRIDADRPSGVYAQHRLMFGKAQTGLWKLQVVLRSCHSHFLKKGLMEDGAEVLRWQWFLQGSALRQSGLSLRTALPLDSPDPSNVVVPQPTEQVMGEDPHLAEGDLDLKSAAAPRTDPLEEAKRDTARAQAKERKSVVTLMFDPAVLGSLDEVYASHPTLHVSSTRTKHASLQGGAAPHLRQTRELPFVGTGVGRNGESVTYTPQGVAQGLGRRSSVLVSEGRGSAETGLLSAAAAAGGGGGAFVGPGDIPAVLGSPKLATSIDGSKPENLMAWHAVYQTPSRTSVYFLFSDTDETNQKKESLRGAPVKHETSVWVAETRPDVRNFALPYFHPFLKQTFFASLPLRMMDLDRSYGVRAEYLRRRNPLQSQQTQGPGGTVSAAAGAEGGEGAGMPGESPTAAGGVSSTKSKCAAYFLKLDEVVTVSAMGGTATVPEAVAGASKVLGPCGFFPWALATPSLEGVEALLPHLPPPRRQHAAGVSLELEVKLQDFLLSRGHNKLTHPWENLFSEEEFFRTLLTKERLRDLALSVLTRIPWALTREEQANREDIYRTLFFLPRDELELFVNKHTDWSTVKGVPVPDSRDGTEPNGRGSSSSSSGAVGEEGGPLGKQSDALRGAVAAGDEEGLEKDKAAADQQNILPCDTIRATCMDINRELGAIYIQTTRLICAIDKMIIGLAAEACNREFALVSALKFEEEAYRAAMTAHSAASRHRQGANESRTAAEVRFHNATAMKLMEKRPFVTKVDVVLQFINRLRSRGTFVRTSSGERGYVFAEKDLNECTEDLGRRLIVWGVNWLTSRTRTENDVVGMLNRRLQVQERGKKEGRRDEVQMRQASFSSTAALIIRDLRVEARETERRLRDEIGLAVGQQLSDLQSQVNFYSGRFEEFKHALSTEVTGSLRHLKEASITKLMDICESFCNEAGGVPQVLKQQLTDFREKEAPALAKEADVSKADFHNMVLSAKSVAKERDPIRLTFDEQPVLEYLVAVQDKDANSKSPRRGRMGTKPMDPAASFRGGQTGMMSPLAASAVALPANDTLAVPLGNPNNPNAFQVKNTLLLSPLYSKPKSLQEAVGSLKQRQGQALNASAGVDAKSSTRGGRYGWRSGQTKLENPFEMASDTDGREEEDDGLLTDDSADDTSEEGEGRLSETPGEEGAAKKKKKKRSARVGWDARNLKVAKRKLKKLGLDAEGVDQMAPSTARLLGNLAGRDLTEVSILREMVRELMIAAVKLRTFTAWKTHAMGERMRKELREIRLTMSNNLMLWEKMHELKDRESMAREELQKSSHELSVTRSRAEYLKLQLAVSRDKCQKLQTWKSMKSKRLTELEGEVAANEKLRGFNAEKLMKILQKKEERIRELESLMAAAGIGPEGNKAQQQPQQGGQQHKDGQGGGPGDGGGTKTSRPSAAGSPEMSAVERSPQRNMVALKHENDKLILENKRLKKQVSRERELKEEAFSKLNLFRSELEEGGFDPDKVAALWRARCEEMADLMQQLQDDNQQLRAEMSDLTGIYPTQTAASVSPAATRVQELNNPAADPRAPPSVPRNAAAAQFAYGEIPQQAGGTARQVGGGTGIPLTSRSAAVSLGSSPFHVPGRSGGMGGQGAPLAFGRRAPPVRGGGGASAGRAASGGMNVEEILGLDPAATSPAAPSQGSRLYSATGVRALSSQRPGGGGVGFSEGEGGGPSSASASSRFRVNLQYGQGKGKAQAQAQAASAKQTPRVFGTSNPAGTGGGGAVRPARKLNPLPY</sequence>
<feature type="coiled-coil region" evidence="1">
    <location>
        <begin position="3294"/>
        <end position="3321"/>
    </location>
</feature>
<feature type="compositionally biased region" description="Low complexity" evidence="2">
    <location>
        <begin position="3495"/>
        <end position="3527"/>
    </location>
</feature>
<feature type="region of interest" description="Disordered" evidence="2">
    <location>
        <begin position="349"/>
        <end position="392"/>
    </location>
</feature>
<feature type="region of interest" description="Disordered" evidence="2">
    <location>
        <begin position="264"/>
        <end position="299"/>
    </location>
</feature>
<feature type="region of interest" description="Disordered" evidence="2">
    <location>
        <begin position="1922"/>
        <end position="1941"/>
    </location>
</feature>
<feature type="compositionally biased region" description="Acidic residues" evidence="2">
    <location>
        <begin position="621"/>
        <end position="635"/>
    </location>
</feature>
<accession>A0A0G4G215</accession>